<dbReference type="PANTHER" id="PTHR23326">
    <property type="entry name" value="CCR4 NOT-RELATED"/>
    <property type="match status" value="1"/>
</dbReference>
<keyword evidence="7" id="KW-0804">Transcription</keyword>
<dbReference type="GO" id="GO:0005737">
    <property type="term" value="C:cytoplasm"/>
    <property type="evidence" value="ECO:0007669"/>
    <property type="project" value="UniProtKB-SubCell"/>
</dbReference>
<evidence type="ECO:0000256" key="1">
    <source>
        <dbReference type="ARBA" id="ARBA00004123"/>
    </source>
</evidence>
<evidence type="ECO:0000256" key="7">
    <source>
        <dbReference type="ARBA" id="ARBA00023163"/>
    </source>
</evidence>
<evidence type="ECO:0000256" key="6">
    <source>
        <dbReference type="ARBA" id="ARBA00023015"/>
    </source>
</evidence>
<evidence type="ECO:0000256" key="5">
    <source>
        <dbReference type="ARBA" id="ARBA00022491"/>
    </source>
</evidence>
<dbReference type="EMBL" id="HBGS01000105">
    <property type="protein sequence ID" value="CAD9368178.1"/>
    <property type="molecule type" value="Transcribed_RNA"/>
</dbReference>
<accession>A0A7S2AHM1</accession>
<reference evidence="11" key="1">
    <citation type="submission" date="2021-01" db="EMBL/GenBank/DDBJ databases">
        <authorList>
            <person name="Corre E."/>
            <person name="Pelletier E."/>
            <person name="Niang G."/>
            <person name="Scheremetjew M."/>
            <person name="Finn R."/>
            <person name="Kale V."/>
            <person name="Holt S."/>
            <person name="Cochrane G."/>
            <person name="Meng A."/>
            <person name="Brown T."/>
            <person name="Cohen L."/>
        </authorList>
    </citation>
    <scope>NUCLEOTIDE SEQUENCE</scope>
    <source>
        <strain evidence="11">CCMP1381</strain>
    </source>
</reference>
<evidence type="ECO:0000259" key="10">
    <source>
        <dbReference type="Pfam" id="PF04065"/>
    </source>
</evidence>
<evidence type="ECO:0000256" key="2">
    <source>
        <dbReference type="ARBA" id="ARBA00004496"/>
    </source>
</evidence>
<protein>
    <recommendedName>
        <fullName evidence="10">CCR4-Not complex component Not N-terminal domain-containing protein</fullName>
    </recommendedName>
</protein>
<feature type="domain" description="CCR4-Not complex component Not N-terminal" evidence="10">
    <location>
        <begin position="4"/>
        <end position="230"/>
    </location>
</feature>
<sequence length="292" mass="34288">MSGARKLQTEIDRTLKKVEEGVELFDETWEKVYSATQQNQKEKYEVDLKKEIKKLQRLRDQIKTWISSNDTKDKRQLMDARKLIETKMEQFKVCEKETKTKTYSKEGLAREARLDPAEQQKQDCHSYLQDCIARLEVQIEATEADVEKLSSGKGKNKNKAELEEKDTTIRKHRWHISKMEQIIRMLDNDVLEVERIEEVKEDIEYYIDSNQDPEFMASYEDMDPYEVLELEEIPAPVVELLPTVKSSRNKKNSGDDDEKDEKKKKKDKKDKKALSSAIPITIGRAKVCFLYL</sequence>
<dbReference type="InterPro" id="IPR007207">
    <property type="entry name" value="Not_N"/>
</dbReference>
<organism evidence="11">
    <name type="scientific">Octactis speculum</name>
    <dbReference type="NCBI Taxonomy" id="3111310"/>
    <lineage>
        <taxon>Eukaryota</taxon>
        <taxon>Sar</taxon>
        <taxon>Stramenopiles</taxon>
        <taxon>Ochrophyta</taxon>
        <taxon>Dictyochophyceae</taxon>
        <taxon>Dictyochales</taxon>
        <taxon>Dictyochaceae</taxon>
        <taxon>Octactis</taxon>
    </lineage>
</organism>
<evidence type="ECO:0000256" key="9">
    <source>
        <dbReference type="SAM" id="MobiDB-lite"/>
    </source>
</evidence>
<dbReference type="GO" id="GO:0005634">
    <property type="term" value="C:nucleus"/>
    <property type="evidence" value="ECO:0007669"/>
    <property type="project" value="UniProtKB-SubCell"/>
</dbReference>
<evidence type="ECO:0000313" key="11">
    <source>
        <dbReference type="EMBL" id="CAD9368178.1"/>
    </source>
</evidence>
<proteinExistence type="inferred from homology"/>
<comment type="subcellular location">
    <subcellularLocation>
        <location evidence="2">Cytoplasm</location>
    </subcellularLocation>
    <subcellularLocation>
        <location evidence="1">Nucleus</location>
    </subcellularLocation>
</comment>
<keyword evidence="6" id="KW-0805">Transcription regulation</keyword>
<feature type="compositionally biased region" description="Basic residues" evidence="9">
    <location>
        <begin position="262"/>
        <end position="271"/>
    </location>
</feature>
<gene>
    <name evidence="11" type="ORF">DSPE1174_LOCUS55</name>
</gene>
<name>A0A7S2AHM1_9STRA</name>
<keyword evidence="5" id="KW-0678">Repressor</keyword>
<evidence type="ECO:0000256" key="4">
    <source>
        <dbReference type="ARBA" id="ARBA00022490"/>
    </source>
</evidence>
<keyword evidence="8" id="KW-0539">Nucleus</keyword>
<evidence type="ECO:0000256" key="8">
    <source>
        <dbReference type="ARBA" id="ARBA00023242"/>
    </source>
</evidence>
<dbReference type="Pfam" id="PF04065">
    <property type="entry name" value="Not3"/>
    <property type="match status" value="1"/>
</dbReference>
<comment type="similarity">
    <text evidence="3">Belongs to the CNOT2/3/5 family.</text>
</comment>
<dbReference type="AlphaFoldDB" id="A0A7S2AHM1"/>
<dbReference type="GO" id="GO:0030015">
    <property type="term" value="C:CCR4-NOT core complex"/>
    <property type="evidence" value="ECO:0007669"/>
    <property type="project" value="InterPro"/>
</dbReference>
<keyword evidence="4" id="KW-0963">Cytoplasm</keyword>
<feature type="region of interest" description="Disordered" evidence="9">
    <location>
        <begin position="241"/>
        <end position="274"/>
    </location>
</feature>
<evidence type="ECO:0000256" key="3">
    <source>
        <dbReference type="ARBA" id="ARBA00007682"/>
    </source>
</evidence>
<dbReference type="GO" id="GO:0006355">
    <property type="term" value="P:regulation of DNA-templated transcription"/>
    <property type="evidence" value="ECO:0007669"/>
    <property type="project" value="InterPro"/>
</dbReference>
<dbReference type="InterPro" id="IPR040168">
    <property type="entry name" value="Not2/3/5"/>
</dbReference>